<dbReference type="Proteomes" id="UP001219525">
    <property type="component" value="Unassembled WGS sequence"/>
</dbReference>
<evidence type="ECO:0000313" key="1">
    <source>
        <dbReference type="EMBL" id="KAJ7227063.1"/>
    </source>
</evidence>
<evidence type="ECO:0000313" key="2">
    <source>
        <dbReference type="Proteomes" id="UP001219525"/>
    </source>
</evidence>
<reference evidence="1" key="1">
    <citation type="submission" date="2023-03" db="EMBL/GenBank/DDBJ databases">
        <title>Massive genome expansion in bonnet fungi (Mycena s.s.) driven by repeated elements and novel gene families across ecological guilds.</title>
        <authorList>
            <consortium name="Lawrence Berkeley National Laboratory"/>
            <person name="Harder C.B."/>
            <person name="Miyauchi S."/>
            <person name="Viragh M."/>
            <person name="Kuo A."/>
            <person name="Thoen E."/>
            <person name="Andreopoulos B."/>
            <person name="Lu D."/>
            <person name="Skrede I."/>
            <person name="Drula E."/>
            <person name="Henrissat B."/>
            <person name="Morin E."/>
            <person name="Kohler A."/>
            <person name="Barry K."/>
            <person name="LaButti K."/>
            <person name="Morin E."/>
            <person name="Salamov A."/>
            <person name="Lipzen A."/>
            <person name="Mereny Z."/>
            <person name="Hegedus B."/>
            <person name="Baldrian P."/>
            <person name="Stursova M."/>
            <person name="Weitz H."/>
            <person name="Taylor A."/>
            <person name="Grigoriev I.V."/>
            <person name="Nagy L.G."/>
            <person name="Martin F."/>
            <person name="Kauserud H."/>
        </authorList>
    </citation>
    <scope>NUCLEOTIDE SEQUENCE</scope>
    <source>
        <strain evidence="1">9144</strain>
    </source>
</reference>
<proteinExistence type="predicted"/>
<accession>A0AAD6YRA1</accession>
<sequence length="96" mass="10397">MAGDGDLATEIAIANSFNERPYRWVHWGGTSSRSTCLASACDSAVDDKDPEDDEPPCGNLVGYAQSFLQNPYYFMFASLAKPDDDTDGRTLHDGAS</sequence>
<dbReference type="EMBL" id="JARJCW010000003">
    <property type="protein sequence ID" value="KAJ7227063.1"/>
    <property type="molecule type" value="Genomic_DNA"/>
</dbReference>
<dbReference type="AlphaFoldDB" id="A0AAD6YRA1"/>
<name>A0AAD6YRA1_9AGAR</name>
<keyword evidence="2" id="KW-1185">Reference proteome</keyword>
<organism evidence="1 2">
    <name type="scientific">Mycena pura</name>
    <dbReference type="NCBI Taxonomy" id="153505"/>
    <lineage>
        <taxon>Eukaryota</taxon>
        <taxon>Fungi</taxon>
        <taxon>Dikarya</taxon>
        <taxon>Basidiomycota</taxon>
        <taxon>Agaricomycotina</taxon>
        <taxon>Agaricomycetes</taxon>
        <taxon>Agaricomycetidae</taxon>
        <taxon>Agaricales</taxon>
        <taxon>Marasmiineae</taxon>
        <taxon>Mycenaceae</taxon>
        <taxon>Mycena</taxon>
    </lineage>
</organism>
<gene>
    <name evidence="1" type="ORF">GGX14DRAFT_555644</name>
</gene>
<protein>
    <submittedName>
        <fullName evidence="1">Uncharacterized protein</fullName>
    </submittedName>
</protein>
<comment type="caution">
    <text evidence="1">The sequence shown here is derived from an EMBL/GenBank/DDBJ whole genome shotgun (WGS) entry which is preliminary data.</text>
</comment>